<comment type="caution">
    <text evidence="2">The sequence shown here is derived from an EMBL/GenBank/DDBJ whole genome shotgun (WGS) entry which is preliminary data.</text>
</comment>
<dbReference type="EMBL" id="LFWU01000084">
    <property type="protein sequence ID" value="KON31937.1"/>
    <property type="molecule type" value="Genomic_DNA"/>
</dbReference>
<evidence type="ECO:0000313" key="2">
    <source>
        <dbReference type="EMBL" id="KON31937.1"/>
    </source>
</evidence>
<dbReference type="Gene3D" id="3.30.1330.100">
    <property type="entry name" value="CofE-like"/>
    <property type="match status" value="1"/>
</dbReference>
<evidence type="ECO:0000313" key="3">
    <source>
        <dbReference type="Proteomes" id="UP000037237"/>
    </source>
</evidence>
<evidence type="ECO:0000259" key="1">
    <source>
        <dbReference type="Pfam" id="PF01996"/>
    </source>
</evidence>
<name>A0A0M0BTJ0_9ARCH</name>
<accession>A0A0M0BTJ0</accession>
<feature type="non-terminal residue" evidence="2">
    <location>
        <position position="93"/>
    </location>
</feature>
<dbReference type="InterPro" id="IPR002847">
    <property type="entry name" value="F420-0_gamma-glut_ligase-dom"/>
</dbReference>
<proteinExistence type="predicted"/>
<dbReference type="SUPFAM" id="SSF144010">
    <property type="entry name" value="CofE-like"/>
    <property type="match status" value="1"/>
</dbReference>
<protein>
    <recommendedName>
        <fullName evidence="1">Coenzyme F420:L-glutamate ligase-like domain-containing protein</fullName>
    </recommendedName>
</protein>
<dbReference type="AlphaFoldDB" id="A0A0M0BTJ0"/>
<dbReference type="Proteomes" id="UP000037237">
    <property type="component" value="Unassembled WGS sequence"/>
</dbReference>
<gene>
    <name evidence="2" type="ORF">AC477_03595</name>
</gene>
<dbReference type="Pfam" id="PF01996">
    <property type="entry name" value="F420_ligase"/>
    <property type="match status" value="1"/>
</dbReference>
<sequence length="93" mass="10831">MSSRYKAIAIETQYWKPRDNYIEQLIQAIKNVVQEGDIISISEKAVSTATGNLIDDKKVKPTILAYFIAKYWMRKVWPYILGPICHLRQKTID</sequence>
<reference evidence="2 3" key="1">
    <citation type="submission" date="2015-06" db="EMBL/GenBank/DDBJ databases">
        <title>New insights into the roles of widespread benthic archaea in carbon and nitrogen cycling.</title>
        <authorList>
            <person name="Lazar C.S."/>
            <person name="Baker B.J."/>
            <person name="Seitz K.W."/>
            <person name="Hyde A.S."/>
            <person name="Dick G.J."/>
            <person name="Hinrichs K.-U."/>
            <person name="Teske A.P."/>
        </authorList>
    </citation>
    <scope>NUCLEOTIDE SEQUENCE [LARGE SCALE GENOMIC DNA]</scope>
    <source>
        <strain evidence="2">SG8-32-1</strain>
    </source>
</reference>
<organism evidence="2 3">
    <name type="scientific">miscellaneous Crenarchaeota group-1 archaeon SG8-32-1</name>
    <dbReference type="NCBI Taxonomy" id="1685124"/>
    <lineage>
        <taxon>Archaea</taxon>
        <taxon>Candidatus Bathyarchaeota</taxon>
        <taxon>MCG-1</taxon>
    </lineage>
</organism>
<feature type="domain" description="Coenzyme F420:L-glutamate ligase-like" evidence="1">
    <location>
        <begin position="10"/>
        <end position="70"/>
    </location>
</feature>